<comment type="similarity">
    <text evidence="1">Belongs to the universal stress protein A family.</text>
</comment>
<dbReference type="PRINTS" id="PR01438">
    <property type="entry name" value="UNVRSLSTRESS"/>
</dbReference>
<dbReference type="AlphaFoldDB" id="A0A239TN93"/>
<dbReference type="InterPro" id="IPR014729">
    <property type="entry name" value="Rossmann-like_a/b/a_fold"/>
</dbReference>
<sequence length="141" mass="15514">MSVNMKRILVPIDSSEIAERAMQQAIKVNRFGEAEIHILYVADINKLAINSYLSGNVLLEISKAGERILNAACDEFPESMHVVKVYRTGDPAEAIMDYAKEINTDLIIMGSRGLGLVRGVLLGSVSKYVLEHAKCPVLIVK</sequence>
<accession>A0A239TN93</accession>
<gene>
    <name evidence="3" type="ORF">SAMEA4364220_00902</name>
</gene>
<organism evidence="3 4">
    <name type="scientific">Megamonas hypermegale</name>
    <dbReference type="NCBI Taxonomy" id="158847"/>
    <lineage>
        <taxon>Bacteria</taxon>
        <taxon>Bacillati</taxon>
        <taxon>Bacillota</taxon>
        <taxon>Negativicutes</taxon>
        <taxon>Selenomonadales</taxon>
        <taxon>Selenomonadaceae</taxon>
        <taxon>Megamonas</taxon>
    </lineage>
</organism>
<evidence type="ECO:0000259" key="2">
    <source>
        <dbReference type="Pfam" id="PF00582"/>
    </source>
</evidence>
<dbReference type="Gene3D" id="3.40.50.620">
    <property type="entry name" value="HUPs"/>
    <property type="match status" value="1"/>
</dbReference>
<dbReference type="CDD" id="cd00293">
    <property type="entry name" value="USP-like"/>
    <property type="match status" value="1"/>
</dbReference>
<dbReference type="EMBL" id="LT906446">
    <property type="protein sequence ID" value="SNU98284.1"/>
    <property type="molecule type" value="Genomic_DNA"/>
</dbReference>
<proteinExistence type="inferred from homology"/>
<evidence type="ECO:0000313" key="3">
    <source>
        <dbReference type="EMBL" id="SNU98284.1"/>
    </source>
</evidence>
<evidence type="ECO:0000313" key="4">
    <source>
        <dbReference type="Proteomes" id="UP000215383"/>
    </source>
</evidence>
<dbReference type="InterPro" id="IPR006016">
    <property type="entry name" value="UspA"/>
</dbReference>
<dbReference type="PANTHER" id="PTHR46268">
    <property type="entry name" value="STRESS RESPONSE PROTEIN NHAX"/>
    <property type="match status" value="1"/>
</dbReference>
<name>A0A239TN93_9FIRM</name>
<dbReference type="eggNOG" id="COG0589">
    <property type="taxonomic scope" value="Bacteria"/>
</dbReference>
<dbReference type="RefSeq" id="WP_027890752.1">
    <property type="nucleotide sequence ID" value="NZ_JACJLZ010000005.1"/>
</dbReference>
<dbReference type="SUPFAM" id="SSF52402">
    <property type="entry name" value="Adenine nucleotide alpha hydrolases-like"/>
    <property type="match status" value="1"/>
</dbReference>
<feature type="domain" description="UspA" evidence="2">
    <location>
        <begin position="5"/>
        <end position="141"/>
    </location>
</feature>
<evidence type="ECO:0000256" key="1">
    <source>
        <dbReference type="ARBA" id="ARBA00008791"/>
    </source>
</evidence>
<dbReference type="Proteomes" id="UP000215383">
    <property type="component" value="Chromosome 1"/>
</dbReference>
<reference evidence="3 4" key="1">
    <citation type="submission" date="2017-06" db="EMBL/GenBank/DDBJ databases">
        <authorList>
            <consortium name="Pathogen Informatics"/>
        </authorList>
    </citation>
    <scope>NUCLEOTIDE SEQUENCE [LARGE SCALE GENOMIC DNA]</scope>
    <source>
        <strain evidence="3 4">NCTC10570</strain>
    </source>
</reference>
<dbReference type="Pfam" id="PF00582">
    <property type="entry name" value="Usp"/>
    <property type="match status" value="1"/>
</dbReference>
<keyword evidence="4" id="KW-1185">Reference proteome</keyword>
<dbReference type="PANTHER" id="PTHR46268:SF6">
    <property type="entry name" value="UNIVERSAL STRESS PROTEIN UP12"/>
    <property type="match status" value="1"/>
</dbReference>
<dbReference type="InterPro" id="IPR006015">
    <property type="entry name" value="Universal_stress_UspA"/>
</dbReference>
<protein>
    <submittedName>
        <fullName evidence="3">Putative universal stress protein SAV1710</fullName>
    </submittedName>
</protein>
<dbReference type="GeneID" id="78506921"/>